<evidence type="ECO:0008006" key="3">
    <source>
        <dbReference type="Google" id="ProtNLM"/>
    </source>
</evidence>
<dbReference type="OrthoDB" id="10261556at2759"/>
<organism evidence="1 2">
    <name type="scientific">Puccinia coronata f. sp. avenae</name>
    <dbReference type="NCBI Taxonomy" id="200324"/>
    <lineage>
        <taxon>Eukaryota</taxon>
        <taxon>Fungi</taxon>
        <taxon>Dikarya</taxon>
        <taxon>Basidiomycota</taxon>
        <taxon>Pucciniomycotina</taxon>
        <taxon>Pucciniomycetes</taxon>
        <taxon>Pucciniales</taxon>
        <taxon>Pucciniaceae</taxon>
        <taxon>Puccinia</taxon>
    </lineage>
</organism>
<dbReference type="EMBL" id="PGCJ01000066">
    <property type="protein sequence ID" value="PLW53214.1"/>
    <property type="molecule type" value="Genomic_DNA"/>
</dbReference>
<gene>
    <name evidence="1" type="ORF">PCANC_09742</name>
</gene>
<protein>
    <recommendedName>
        <fullName evidence="3">Helicase C-terminal domain-containing protein</fullName>
    </recommendedName>
</protein>
<dbReference type="Proteomes" id="UP000235388">
    <property type="component" value="Unassembled WGS sequence"/>
</dbReference>
<evidence type="ECO:0000313" key="1">
    <source>
        <dbReference type="EMBL" id="PLW53214.1"/>
    </source>
</evidence>
<proteinExistence type="predicted"/>
<name>A0A2N5VT82_9BASI</name>
<evidence type="ECO:0000313" key="2">
    <source>
        <dbReference type="Proteomes" id="UP000235388"/>
    </source>
</evidence>
<dbReference type="SUPFAM" id="SSF52540">
    <property type="entry name" value="P-loop containing nucleoside triphosphate hydrolases"/>
    <property type="match status" value="1"/>
</dbReference>
<keyword evidence="2" id="KW-1185">Reference proteome</keyword>
<dbReference type="STRING" id="200324.A0A2N5VT82"/>
<reference evidence="1 2" key="1">
    <citation type="submission" date="2017-11" db="EMBL/GenBank/DDBJ databases">
        <title>De novo assembly and phasing of dikaryotic genomes from two isolates of Puccinia coronata f. sp. avenae, the causal agent of oat crown rust.</title>
        <authorList>
            <person name="Miller M.E."/>
            <person name="Zhang Y."/>
            <person name="Omidvar V."/>
            <person name="Sperschneider J."/>
            <person name="Schwessinger B."/>
            <person name="Raley C."/>
            <person name="Palmer J.M."/>
            <person name="Garnica D."/>
            <person name="Upadhyaya N."/>
            <person name="Rathjen J."/>
            <person name="Taylor J.M."/>
            <person name="Park R.F."/>
            <person name="Dodds P.N."/>
            <person name="Hirsch C.D."/>
            <person name="Kianian S.F."/>
            <person name="Figueroa M."/>
        </authorList>
    </citation>
    <scope>NUCLEOTIDE SEQUENCE [LARGE SCALE GENOMIC DNA]</scope>
    <source>
        <strain evidence="1">12NC29</strain>
    </source>
</reference>
<sequence length="156" mass="16857">MEGLLQSCADLSNLYAPASEVPNDQVPPTLIYSGTRRKTGKVLEVLAAARGTPDDASNARSKLARRYHSCTGKNDKTLCVEDFGNERFPVVSCTMALGMGMASRGLAIIFVEKNRFDGKNNLSAFEEGGSQDDNDRMDALALTPICLRIALAIDNQ</sequence>
<comment type="caution">
    <text evidence="1">The sequence shown here is derived from an EMBL/GenBank/DDBJ whole genome shotgun (WGS) entry which is preliminary data.</text>
</comment>
<dbReference type="InterPro" id="IPR027417">
    <property type="entry name" value="P-loop_NTPase"/>
</dbReference>
<dbReference type="Gene3D" id="3.40.50.300">
    <property type="entry name" value="P-loop containing nucleotide triphosphate hydrolases"/>
    <property type="match status" value="1"/>
</dbReference>
<dbReference type="AlphaFoldDB" id="A0A2N5VT82"/>
<accession>A0A2N5VT82</accession>